<dbReference type="Proteomes" id="UP000694551">
    <property type="component" value="Unplaced"/>
</dbReference>
<reference evidence="2" key="2">
    <citation type="submission" date="2025-09" db="UniProtKB">
        <authorList>
            <consortium name="Ensembl"/>
        </authorList>
    </citation>
    <scope>IDENTIFICATION</scope>
</reference>
<dbReference type="InterPro" id="IPR007110">
    <property type="entry name" value="Ig-like_dom"/>
</dbReference>
<dbReference type="PROSITE" id="PS50835">
    <property type="entry name" value="IG_LIKE"/>
    <property type="match status" value="1"/>
</dbReference>
<sequence length="67" mass="7354">MLKRPFTDGAYPVQPPSLVILVETRGGLQTPGGSLTLICKGSGFTFSSFDMQWLRQAPGKGWLCRRP</sequence>
<name>A0A8D0FHK2_STROC</name>
<dbReference type="Ensembl" id="ENSSOCT00000016270.1">
    <property type="protein sequence ID" value="ENSSOCP00000015870.1"/>
    <property type="gene ID" value="ENSSOCG00000011942.1"/>
</dbReference>
<dbReference type="AlphaFoldDB" id="A0A8D0FHK2"/>
<dbReference type="Gene3D" id="2.60.40.10">
    <property type="entry name" value="Immunoglobulins"/>
    <property type="match status" value="1"/>
</dbReference>
<organism evidence="2 3">
    <name type="scientific">Strix occidentalis caurina</name>
    <name type="common">northern spotted owl</name>
    <dbReference type="NCBI Taxonomy" id="311401"/>
    <lineage>
        <taxon>Eukaryota</taxon>
        <taxon>Metazoa</taxon>
        <taxon>Chordata</taxon>
        <taxon>Craniata</taxon>
        <taxon>Vertebrata</taxon>
        <taxon>Euteleostomi</taxon>
        <taxon>Archelosauria</taxon>
        <taxon>Archosauria</taxon>
        <taxon>Dinosauria</taxon>
        <taxon>Saurischia</taxon>
        <taxon>Theropoda</taxon>
        <taxon>Coelurosauria</taxon>
        <taxon>Aves</taxon>
        <taxon>Neognathae</taxon>
        <taxon>Neoaves</taxon>
        <taxon>Telluraves</taxon>
        <taxon>Strigiformes</taxon>
        <taxon>Strigidae</taxon>
        <taxon>Strix</taxon>
    </lineage>
</organism>
<dbReference type="InterPro" id="IPR013783">
    <property type="entry name" value="Ig-like_fold"/>
</dbReference>
<dbReference type="InterPro" id="IPR050199">
    <property type="entry name" value="IgHV"/>
</dbReference>
<protein>
    <recommendedName>
        <fullName evidence="1">Ig-like domain-containing protein</fullName>
    </recommendedName>
</protein>
<evidence type="ECO:0000313" key="3">
    <source>
        <dbReference type="Proteomes" id="UP000694551"/>
    </source>
</evidence>
<evidence type="ECO:0000313" key="2">
    <source>
        <dbReference type="Ensembl" id="ENSSOCP00000015870.1"/>
    </source>
</evidence>
<reference evidence="2" key="1">
    <citation type="submission" date="2025-08" db="UniProtKB">
        <authorList>
            <consortium name="Ensembl"/>
        </authorList>
    </citation>
    <scope>IDENTIFICATION</scope>
</reference>
<dbReference type="InterPro" id="IPR036179">
    <property type="entry name" value="Ig-like_dom_sf"/>
</dbReference>
<accession>A0A8D0FHK2</accession>
<evidence type="ECO:0000259" key="1">
    <source>
        <dbReference type="PROSITE" id="PS50835"/>
    </source>
</evidence>
<feature type="domain" description="Ig-like" evidence="1">
    <location>
        <begin position="16"/>
        <end position="67"/>
    </location>
</feature>
<dbReference type="SUPFAM" id="SSF48726">
    <property type="entry name" value="Immunoglobulin"/>
    <property type="match status" value="1"/>
</dbReference>
<proteinExistence type="predicted"/>
<keyword evidence="3" id="KW-1185">Reference proteome</keyword>
<dbReference type="PANTHER" id="PTHR23266">
    <property type="entry name" value="IMMUNOGLOBULIN HEAVY CHAIN"/>
    <property type="match status" value="1"/>
</dbReference>